<proteinExistence type="predicted"/>
<feature type="region of interest" description="Disordered" evidence="1">
    <location>
        <begin position="102"/>
        <end position="130"/>
    </location>
</feature>
<gene>
    <name evidence="2" type="ORF">A6302_01256</name>
</gene>
<feature type="compositionally biased region" description="Low complexity" evidence="1">
    <location>
        <begin position="20"/>
        <end position="29"/>
    </location>
</feature>
<dbReference type="RefSeq" id="WP_069306223.1">
    <property type="nucleotide sequence ID" value="NZ_MCRJ01000022.1"/>
</dbReference>
<evidence type="ECO:0000313" key="2">
    <source>
        <dbReference type="EMBL" id="ODN71392.1"/>
    </source>
</evidence>
<dbReference type="SUPFAM" id="SSF52540">
    <property type="entry name" value="P-loop containing nucleoside triphosphate hydrolases"/>
    <property type="match status" value="1"/>
</dbReference>
<evidence type="ECO:0000313" key="3">
    <source>
        <dbReference type="Proteomes" id="UP000094622"/>
    </source>
</evidence>
<name>A0A1E3H508_9HYPH</name>
<dbReference type="AlphaFoldDB" id="A0A1E3H508"/>
<dbReference type="EMBL" id="MCRJ01000022">
    <property type="protein sequence ID" value="ODN71392.1"/>
    <property type="molecule type" value="Genomic_DNA"/>
</dbReference>
<keyword evidence="3" id="KW-1185">Reference proteome</keyword>
<dbReference type="InterPro" id="IPR027417">
    <property type="entry name" value="P-loop_NTPase"/>
</dbReference>
<reference evidence="2 3" key="1">
    <citation type="submission" date="2016-07" db="EMBL/GenBank/DDBJ databases">
        <title>Draft Genome Sequence of Methylobrevis pamukkalensis PK2.</title>
        <authorList>
            <person name="Vasilenko O.V."/>
            <person name="Doronina N.V."/>
            <person name="Shmareva M.N."/>
            <person name="Tarlachkov S.V."/>
            <person name="Mustakhimov I."/>
            <person name="Trotsenko Y.A."/>
        </authorList>
    </citation>
    <scope>NUCLEOTIDE SEQUENCE [LARGE SCALE GENOMIC DNA]</scope>
    <source>
        <strain evidence="2 3">PK2</strain>
    </source>
</reference>
<organism evidence="2 3">
    <name type="scientific">Methylobrevis pamukkalensis</name>
    <dbReference type="NCBI Taxonomy" id="1439726"/>
    <lineage>
        <taxon>Bacteria</taxon>
        <taxon>Pseudomonadati</taxon>
        <taxon>Pseudomonadota</taxon>
        <taxon>Alphaproteobacteria</taxon>
        <taxon>Hyphomicrobiales</taxon>
        <taxon>Pleomorphomonadaceae</taxon>
        <taxon>Methylobrevis</taxon>
    </lineage>
</organism>
<protein>
    <submittedName>
        <fullName evidence="2">Uncharacterized protein</fullName>
    </submittedName>
</protein>
<dbReference type="Proteomes" id="UP000094622">
    <property type="component" value="Unassembled WGS sequence"/>
</dbReference>
<feature type="region of interest" description="Disordered" evidence="1">
    <location>
        <begin position="1"/>
        <end position="29"/>
    </location>
</feature>
<sequence length="340" mass="34721">MTAAKPDTVRVRTPGEAAPRRPQVAPVAPAPVAATPVAPVTAEATPAPTITPSGSSSVAATTISAAAAAAVAASLASDEDATVNDRSERLKTRFRKRRDALRASLGDETATLPADDMAPQDEPAPVADANVGPEMGDLAPLAALVQPWVDVLANPDALDVPVQVVLVAAATRRSGHRELADALAFAAADAGLRTVLLETEPDAASALGGRDGLLDVLLGVVSLDEALVEIPGRPLTVLPFGSAESGLPVHAPLEMPELLELLESLRGRYAAVIIKGPAAGGEPHLAGLVGQSDAVLMVAEEGRIGHRAAEIALEGLAPHEDCVCRLLTWPRAEASDRVAG</sequence>
<comment type="caution">
    <text evidence="2">The sequence shown here is derived from an EMBL/GenBank/DDBJ whole genome shotgun (WGS) entry which is preliminary data.</text>
</comment>
<dbReference type="Gene3D" id="3.40.50.300">
    <property type="entry name" value="P-loop containing nucleotide triphosphate hydrolases"/>
    <property type="match status" value="1"/>
</dbReference>
<evidence type="ECO:0000256" key="1">
    <source>
        <dbReference type="SAM" id="MobiDB-lite"/>
    </source>
</evidence>
<dbReference type="PATRIC" id="fig|1439726.3.peg.1320"/>
<accession>A0A1E3H508</accession>